<name>A0A4P7N9B8_PYROR</name>
<accession>A0A4P7N9B8</accession>
<organism evidence="1 2">
    <name type="scientific">Pyricularia oryzae</name>
    <name type="common">Rice blast fungus</name>
    <name type="synonym">Magnaporthe oryzae</name>
    <dbReference type="NCBI Taxonomy" id="318829"/>
    <lineage>
        <taxon>Eukaryota</taxon>
        <taxon>Fungi</taxon>
        <taxon>Dikarya</taxon>
        <taxon>Ascomycota</taxon>
        <taxon>Pezizomycotina</taxon>
        <taxon>Sordariomycetes</taxon>
        <taxon>Sordariomycetidae</taxon>
        <taxon>Magnaporthales</taxon>
        <taxon>Pyriculariaceae</taxon>
        <taxon>Pyricularia</taxon>
    </lineage>
</organism>
<reference evidence="1 2" key="1">
    <citation type="journal article" date="2019" name="Mol. Biol. Evol.">
        <title>Blast fungal genomes show frequent chromosomal changes, gene gains and losses, and effector gene turnover.</title>
        <authorList>
            <person name="Gomez Luciano L.B."/>
            <person name="Jason Tsai I."/>
            <person name="Chuma I."/>
            <person name="Tosa Y."/>
            <person name="Chen Y.H."/>
            <person name="Li J.Y."/>
            <person name="Li M.Y."/>
            <person name="Jade Lu M.Y."/>
            <person name="Nakayashiki H."/>
            <person name="Li W.H."/>
        </authorList>
    </citation>
    <scope>NUCLEOTIDE SEQUENCE [LARGE SCALE GENOMIC DNA]</scope>
    <source>
        <strain evidence="1">MZ5-1-6</strain>
    </source>
</reference>
<sequence length="300" mass="35093">MNELSYYEQKTKNIHNRLGISRPARLLLKAIDDLQSGALEESELRRMIRLSPRYRNVISQTISDIADFILNHPEESKTGAILIQLLTRILQVADGVFEPMLPFMKFPREVRDLIYYYYLHCRYGEHKIMWTNKQMALSEVCKAIREDFMAVFYRENKFYFNCTCEMDYFIKNNKDLQRNIVSIKVHWCGPRADKAFQALKTCPNLKQMVVVPSAATTRHLVPRQQVFNRFFAHTSRPRLTDALGMDELITLRGIHTVSVQHVPGRQGQKRTNEELANLNEILQKYVKQDKDVGYGEQIDS</sequence>
<evidence type="ECO:0000313" key="2">
    <source>
        <dbReference type="Proteomes" id="UP000294847"/>
    </source>
</evidence>
<dbReference type="Proteomes" id="UP000294847">
    <property type="component" value="Chromosome 3"/>
</dbReference>
<gene>
    <name evidence="1" type="ORF">PoMZ_04259</name>
</gene>
<proteinExistence type="predicted"/>
<evidence type="ECO:0000313" key="1">
    <source>
        <dbReference type="EMBL" id="QBZ59298.1"/>
    </source>
</evidence>
<dbReference type="VEuPathDB" id="FungiDB:M_BR32_EuGene_00047981"/>
<protein>
    <submittedName>
        <fullName evidence="1">Uncharacterized protein</fullName>
    </submittedName>
</protein>
<dbReference type="EMBL" id="CP034206">
    <property type="protein sequence ID" value="QBZ59298.1"/>
    <property type="molecule type" value="Genomic_DNA"/>
</dbReference>
<dbReference type="AlphaFoldDB" id="A0A4P7N9B8"/>